<dbReference type="InterPro" id="IPR024064">
    <property type="entry name" value="FdhE-like_sf"/>
</dbReference>
<organism evidence="1">
    <name type="scientific">Myoviridae sp. ctWiL39</name>
    <dbReference type="NCBI Taxonomy" id="2825120"/>
    <lineage>
        <taxon>Viruses</taxon>
        <taxon>Duplodnaviria</taxon>
        <taxon>Heunggongvirae</taxon>
        <taxon>Uroviricota</taxon>
        <taxon>Caudoviricetes</taxon>
    </lineage>
</organism>
<dbReference type="EMBL" id="BK015531">
    <property type="protein sequence ID" value="DAE11396.1"/>
    <property type="molecule type" value="Genomic_DNA"/>
</dbReference>
<sequence length="50" mass="5968">MTHDEKRLVKRWDAEGYAYRFCSVCGRVWQVSKGTVGRYTCPPCERKEKR</sequence>
<reference evidence="1" key="1">
    <citation type="journal article" date="2021" name="Proc. Natl. Acad. Sci. U.S.A.">
        <title>A Catalog of Tens of Thousands of Viruses from Human Metagenomes Reveals Hidden Associations with Chronic Diseases.</title>
        <authorList>
            <person name="Tisza M.J."/>
            <person name="Buck C.B."/>
        </authorList>
    </citation>
    <scope>NUCLEOTIDE SEQUENCE</scope>
    <source>
        <strain evidence="1">CtWiL39</strain>
    </source>
</reference>
<protein>
    <submittedName>
        <fullName evidence="1">Alpha-aminoadipate carrier protein</fullName>
    </submittedName>
</protein>
<dbReference type="SUPFAM" id="SSF144020">
    <property type="entry name" value="FdhE-like"/>
    <property type="match status" value="1"/>
</dbReference>
<name>A0A8S5PYL6_9CAUD</name>
<evidence type="ECO:0000313" key="1">
    <source>
        <dbReference type="EMBL" id="DAE11396.1"/>
    </source>
</evidence>
<accession>A0A8S5PYL6</accession>
<proteinExistence type="predicted"/>